<evidence type="ECO:0000313" key="6">
    <source>
        <dbReference type="EMBL" id="GAA3352931.1"/>
    </source>
</evidence>
<feature type="transmembrane region" description="Helical" evidence="5">
    <location>
        <begin position="234"/>
        <end position="254"/>
    </location>
</feature>
<dbReference type="Pfam" id="PF01040">
    <property type="entry name" value="UbiA"/>
    <property type="match status" value="1"/>
</dbReference>
<gene>
    <name evidence="6" type="ORF">GCM10020366_04410</name>
    <name evidence="7" type="ORF">GCM10020366_12990</name>
</gene>
<keyword evidence="3 5" id="KW-1133">Transmembrane helix</keyword>
<keyword evidence="8" id="KW-1185">Reference proteome</keyword>
<evidence type="ECO:0008006" key="9">
    <source>
        <dbReference type="Google" id="ProtNLM"/>
    </source>
</evidence>
<name>A0ABP6RJ39_9PSEU</name>
<dbReference type="EMBL" id="BAAAYK010000038">
    <property type="protein sequence ID" value="GAA3354932.1"/>
    <property type="molecule type" value="Genomic_DNA"/>
</dbReference>
<evidence type="ECO:0000313" key="8">
    <source>
        <dbReference type="Proteomes" id="UP001500483"/>
    </source>
</evidence>
<dbReference type="InterPro" id="IPR000537">
    <property type="entry name" value="UbiA_prenyltransferase"/>
</dbReference>
<feature type="transmembrane region" description="Helical" evidence="5">
    <location>
        <begin position="159"/>
        <end position="179"/>
    </location>
</feature>
<keyword evidence="2 5" id="KW-0812">Transmembrane</keyword>
<dbReference type="CDD" id="cd13956">
    <property type="entry name" value="PT_UbiA"/>
    <property type="match status" value="1"/>
</dbReference>
<organism evidence="6 8">
    <name type="scientific">Saccharopolyspora gregorii</name>
    <dbReference type="NCBI Taxonomy" id="33914"/>
    <lineage>
        <taxon>Bacteria</taxon>
        <taxon>Bacillati</taxon>
        <taxon>Actinomycetota</taxon>
        <taxon>Actinomycetes</taxon>
        <taxon>Pseudonocardiales</taxon>
        <taxon>Pseudonocardiaceae</taxon>
        <taxon>Saccharopolyspora</taxon>
    </lineage>
</organism>
<evidence type="ECO:0000256" key="2">
    <source>
        <dbReference type="ARBA" id="ARBA00022692"/>
    </source>
</evidence>
<accession>A0ABP6RJ39</accession>
<evidence type="ECO:0000256" key="3">
    <source>
        <dbReference type="ARBA" id="ARBA00022989"/>
    </source>
</evidence>
<comment type="caution">
    <text evidence="6">The sequence shown here is derived from an EMBL/GenBank/DDBJ whole genome shotgun (WGS) entry which is preliminary data.</text>
</comment>
<dbReference type="Gene3D" id="1.10.357.140">
    <property type="entry name" value="UbiA prenyltransferase"/>
    <property type="match status" value="1"/>
</dbReference>
<dbReference type="InterPro" id="IPR044878">
    <property type="entry name" value="UbiA_sf"/>
</dbReference>
<keyword evidence="4 5" id="KW-0472">Membrane</keyword>
<evidence type="ECO:0000313" key="7">
    <source>
        <dbReference type="EMBL" id="GAA3354932.1"/>
    </source>
</evidence>
<evidence type="ECO:0000256" key="1">
    <source>
        <dbReference type="ARBA" id="ARBA00004141"/>
    </source>
</evidence>
<dbReference type="PANTHER" id="PTHR42723:SF1">
    <property type="entry name" value="CHLOROPHYLL SYNTHASE, CHLOROPLASTIC"/>
    <property type="match status" value="1"/>
</dbReference>
<evidence type="ECO:0000256" key="5">
    <source>
        <dbReference type="SAM" id="Phobius"/>
    </source>
</evidence>
<reference evidence="6" key="1">
    <citation type="journal article" date="2014" name="Int. J. Syst. Evol. Microbiol.">
        <title>Complete genome of a new Firmicutes species belonging to the dominant human colonic microbiota ('Ruminococcus bicirculans') reveals two chromosomes and a selective capacity to utilize plant glucans.</title>
        <authorList>
            <consortium name="NISC Comparative Sequencing Program"/>
            <person name="Wegmann U."/>
            <person name="Louis P."/>
            <person name="Goesmann A."/>
            <person name="Henrissat B."/>
            <person name="Duncan S.H."/>
            <person name="Flint H.J."/>
        </authorList>
    </citation>
    <scope>NUCLEOTIDE SEQUENCE</scope>
    <source>
        <strain evidence="6">JCM 9687</strain>
    </source>
</reference>
<evidence type="ECO:0000256" key="4">
    <source>
        <dbReference type="ARBA" id="ARBA00023136"/>
    </source>
</evidence>
<feature type="transmembrane region" description="Helical" evidence="5">
    <location>
        <begin position="136"/>
        <end position="153"/>
    </location>
</feature>
<feature type="transmembrane region" description="Helical" evidence="5">
    <location>
        <begin position="107"/>
        <end position="124"/>
    </location>
</feature>
<reference evidence="8" key="2">
    <citation type="journal article" date="2019" name="Int. J. Syst. Evol. Microbiol.">
        <title>The Global Catalogue of Microorganisms (GCM) 10K type strain sequencing project: providing services to taxonomists for standard genome sequencing and annotation.</title>
        <authorList>
            <consortium name="The Broad Institute Genomics Platform"/>
            <consortium name="The Broad Institute Genome Sequencing Center for Infectious Disease"/>
            <person name="Wu L."/>
            <person name="Ma J."/>
        </authorList>
    </citation>
    <scope>NUCLEOTIDE SEQUENCE [LARGE SCALE GENOMIC DNA]</scope>
    <source>
        <strain evidence="8">JCM 9687</strain>
    </source>
</reference>
<dbReference type="Proteomes" id="UP001500483">
    <property type="component" value="Unassembled WGS sequence"/>
</dbReference>
<dbReference type="EMBL" id="BAAAYK010000009">
    <property type="protein sequence ID" value="GAA3352931.1"/>
    <property type="molecule type" value="Genomic_DNA"/>
</dbReference>
<dbReference type="InterPro" id="IPR050475">
    <property type="entry name" value="Prenyltransferase_related"/>
</dbReference>
<feature type="transmembrane region" description="Helical" evidence="5">
    <location>
        <begin position="200"/>
        <end position="222"/>
    </location>
</feature>
<feature type="transmembrane region" description="Helical" evidence="5">
    <location>
        <begin position="274"/>
        <end position="300"/>
    </location>
</feature>
<reference evidence="6" key="3">
    <citation type="submission" date="2023-12" db="EMBL/GenBank/DDBJ databases">
        <authorList>
            <person name="Sun Q."/>
            <person name="Inoue M."/>
        </authorList>
    </citation>
    <scope>NUCLEOTIDE SEQUENCE</scope>
    <source>
        <strain evidence="6">JCM 9687</strain>
    </source>
</reference>
<dbReference type="PANTHER" id="PTHR42723">
    <property type="entry name" value="CHLOROPHYLL SYNTHASE"/>
    <property type="match status" value="1"/>
</dbReference>
<protein>
    <recommendedName>
        <fullName evidence="9">Ubiquinone biosynthesis protein UbiA</fullName>
    </recommendedName>
</protein>
<proteinExistence type="predicted"/>
<comment type="subcellular location">
    <subcellularLocation>
        <location evidence="1">Membrane</location>
        <topology evidence="1">Multi-pass membrane protein</topology>
    </subcellularLocation>
</comment>
<sequence>MSAVRRGIRAHVETWRPYTTCYPAMVGIAGAVTAGAGWGVPLLAAAVVPALGWLSGHYLGDYFDRELDAIGKPQRPIPSGRLSPRAALACGVGCAAAAAVFALLVNWNAVLLVVVATAGIVAYSRFCKARGLSGNLVRGSLTALALAAGALLGADRVPWTVLVFALVFLAHDAASNLVGTMRDVDGDRAGGYRSVPVRSGIPVAVRTSFALYASGLLVVLALAEAVPQRGGYSALATVAACAGTAAFSLLLEHIRELPPRKALRAHEILVAERLVLAGALIAGAAGLWLALAVLVPALVFSLGAQAVLRSGHEFPTAERREATLP</sequence>